<name>A0ABW5FW14_9PSEU</name>
<dbReference type="Proteomes" id="UP001597417">
    <property type="component" value="Unassembled WGS sequence"/>
</dbReference>
<evidence type="ECO:0000313" key="2">
    <source>
        <dbReference type="Proteomes" id="UP001597417"/>
    </source>
</evidence>
<reference evidence="2" key="1">
    <citation type="journal article" date="2019" name="Int. J. Syst. Evol. Microbiol.">
        <title>The Global Catalogue of Microorganisms (GCM) 10K type strain sequencing project: providing services to taxonomists for standard genome sequencing and annotation.</title>
        <authorList>
            <consortium name="The Broad Institute Genomics Platform"/>
            <consortium name="The Broad Institute Genome Sequencing Center for Infectious Disease"/>
            <person name="Wu L."/>
            <person name="Ma J."/>
        </authorList>
    </citation>
    <scope>NUCLEOTIDE SEQUENCE [LARGE SCALE GENOMIC DNA]</scope>
    <source>
        <strain evidence="2">CGMCC 4.7645</strain>
    </source>
</reference>
<evidence type="ECO:0000313" key="1">
    <source>
        <dbReference type="EMBL" id="MFD2418106.1"/>
    </source>
</evidence>
<sequence>MEALGELRTVTGEVTYGELATLRRRLWADEDAAYRWLGQYLPTTPDRRREIEEQFEAAVRGAVTGEGALGSWCAELRAEIAPAVPLARLIADHPELDFPVIAPNVSVWRVLAHFGGVFEVSAGWAAVPDLASAVAMTRAAVTELAGRSPAAMLGDLGFTLADEELLEWLTHCGYRVSRLELHRPRQSLHRLHERVSAARRGARGPSATDLVAALLEQNGSPLHIDEVLRRLPRRFSRGPLYNRLNADGRFLRIAPSTFALAGWDIEPYAEAAGSSADNAARLIETEGRPLHLDEIRAKLSKPITREGLRNALNATDRLVRVAPSTYALKADV</sequence>
<protein>
    <recommendedName>
        <fullName evidence="3">Winged helix DNA-binding domain-containing protein</fullName>
    </recommendedName>
</protein>
<accession>A0ABW5FW14</accession>
<comment type="caution">
    <text evidence="1">The sequence shown here is derived from an EMBL/GenBank/DDBJ whole genome shotgun (WGS) entry which is preliminary data.</text>
</comment>
<dbReference type="EMBL" id="JBHUKR010000007">
    <property type="protein sequence ID" value="MFD2418106.1"/>
    <property type="molecule type" value="Genomic_DNA"/>
</dbReference>
<organism evidence="1 2">
    <name type="scientific">Amycolatopsis pigmentata</name>
    <dbReference type="NCBI Taxonomy" id="450801"/>
    <lineage>
        <taxon>Bacteria</taxon>
        <taxon>Bacillati</taxon>
        <taxon>Actinomycetota</taxon>
        <taxon>Actinomycetes</taxon>
        <taxon>Pseudonocardiales</taxon>
        <taxon>Pseudonocardiaceae</taxon>
        <taxon>Amycolatopsis</taxon>
    </lineage>
</organism>
<dbReference type="RefSeq" id="WP_378266067.1">
    <property type="nucleotide sequence ID" value="NZ_JBHUKR010000007.1"/>
</dbReference>
<proteinExistence type="predicted"/>
<gene>
    <name evidence="1" type="ORF">ACFSXZ_17420</name>
</gene>
<evidence type="ECO:0008006" key="3">
    <source>
        <dbReference type="Google" id="ProtNLM"/>
    </source>
</evidence>
<keyword evidence="2" id="KW-1185">Reference proteome</keyword>